<dbReference type="RefSeq" id="WP_243538597.1">
    <property type="nucleotide sequence ID" value="NZ_CP093442.1"/>
</dbReference>
<dbReference type="EMBL" id="CP093442">
    <property type="protein sequence ID" value="UOF01978.1"/>
    <property type="molecule type" value="Genomic_DNA"/>
</dbReference>
<evidence type="ECO:0000313" key="1">
    <source>
        <dbReference type="EMBL" id="UOF01978.1"/>
    </source>
</evidence>
<name>A0ABY4CEK9_9BACT</name>
<dbReference type="Pfam" id="PF13419">
    <property type="entry name" value="HAD_2"/>
    <property type="match status" value="1"/>
</dbReference>
<dbReference type="Gene3D" id="1.10.150.240">
    <property type="entry name" value="Putative phosphatase, domain 2"/>
    <property type="match status" value="1"/>
</dbReference>
<reference evidence="1" key="1">
    <citation type="submission" date="2022-03" db="EMBL/GenBank/DDBJ databases">
        <title>Genome Identification and Characterization of new species Bdellovibrio reynosense LBG001 sp. nov. from a Mexico soil sample.</title>
        <authorList>
            <person name="Camilli A."/>
            <person name="Ajao Y."/>
            <person name="Guo X."/>
        </authorList>
    </citation>
    <scope>NUCLEOTIDE SEQUENCE</scope>
    <source>
        <strain evidence="1">LBG001</strain>
    </source>
</reference>
<organism evidence="1 2">
    <name type="scientific">Bdellovibrio reynosensis</name>
    <dbReference type="NCBI Taxonomy" id="2835041"/>
    <lineage>
        <taxon>Bacteria</taxon>
        <taxon>Pseudomonadati</taxon>
        <taxon>Bdellovibrionota</taxon>
        <taxon>Bdellovibrionia</taxon>
        <taxon>Bdellovibrionales</taxon>
        <taxon>Pseudobdellovibrionaceae</taxon>
        <taxon>Bdellovibrio</taxon>
    </lineage>
</organism>
<dbReference type="Proteomes" id="UP000830116">
    <property type="component" value="Chromosome"/>
</dbReference>
<dbReference type="PANTHER" id="PTHR47478">
    <property type="match status" value="1"/>
</dbReference>
<dbReference type="NCBIfam" id="TIGR02254">
    <property type="entry name" value="YjjG_YfnB"/>
    <property type="match status" value="1"/>
</dbReference>
<gene>
    <name evidence="1" type="ORF">MNR06_03295</name>
</gene>
<dbReference type="InterPro" id="IPR023214">
    <property type="entry name" value="HAD_sf"/>
</dbReference>
<dbReference type="SUPFAM" id="SSF56784">
    <property type="entry name" value="HAD-like"/>
    <property type="match status" value="1"/>
</dbReference>
<dbReference type="NCBIfam" id="TIGR01549">
    <property type="entry name" value="HAD-SF-IA-v1"/>
    <property type="match status" value="1"/>
</dbReference>
<dbReference type="InterPro" id="IPR011951">
    <property type="entry name" value="HAD-SF_hydro_IA_YjjG/PynA"/>
</dbReference>
<evidence type="ECO:0000313" key="2">
    <source>
        <dbReference type="Proteomes" id="UP000830116"/>
    </source>
</evidence>
<dbReference type="InterPro" id="IPR006439">
    <property type="entry name" value="HAD-SF_hydro_IA"/>
</dbReference>
<protein>
    <submittedName>
        <fullName evidence="1">YjjG family noncanonical pyrimidine nucleotidase</fullName>
    </submittedName>
</protein>
<dbReference type="InterPro" id="IPR041492">
    <property type="entry name" value="HAD_2"/>
</dbReference>
<dbReference type="PANTHER" id="PTHR47478:SF1">
    <property type="entry name" value="PYRIMIDINE 5'-NUCLEOTIDASE YJJG"/>
    <property type="match status" value="1"/>
</dbReference>
<dbReference type="SFLD" id="SFLDG01129">
    <property type="entry name" value="C1.5:_HAD__Beta-PGM__Phosphata"/>
    <property type="match status" value="1"/>
</dbReference>
<dbReference type="InterPro" id="IPR036412">
    <property type="entry name" value="HAD-like_sf"/>
</dbReference>
<sequence>MKYDLFLFDLDDTLLDFKASERKSLSLALQSLGVAINDPMFELYQSENRKLWNQFEKGLTTKEHLKVERFRKIFEAFKVEADPTLANERYQDALSETVVLIDYSVEICQWLSKRGEIGIITNGIHATQIRRIKNSPISSYISFISVSEECGYAKPDVRFFEYSAKMAKDFKKHTSLVIGDRIETDIEGAHNFGVASCWFNPGKIALETTLKPYYEISHLSEIEKIVIA</sequence>
<dbReference type="SFLD" id="SFLDS00003">
    <property type="entry name" value="Haloacid_Dehalogenase"/>
    <property type="match status" value="1"/>
</dbReference>
<proteinExistence type="predicted"/>
<dbReference type="Gene3D" id="3.40.50.1000">
    <property type="entry name" value="HAD superfamily/HAD-like"/>
    <property type="match status" value="1"/>
</dbReference>
<keyword evidence="2" id="KW-1185">Reference proteome</keyword>
<accession>A0ABY4CEK9</accession>
<dbReference type="InterPro" id="IPR052550">
    <property type="entry name" value="Pyrimidine_5'-ntase_YjjG"/>
</dbReference>
<dbReference type="InterPro" id="IPR023198">
    <property type="entry name" value="PGP-like_dom2"/>
</dbReference>